<keyword evidence="4" id="KW-0808">Transferase</keyword>
<dbReference type="GO" id="GO:0097527">
    <property type="term" value="P:necroptotic signaling pathway"/>
    <property type="evidence" value="ECO:0007669"/>
    <property type="project" value="TreeGrafter"/>
</dbReference>
<feature type="domain" description="Protein kinase" evidence="3">
    <location>
        <begin position="13"/>
        <end position="312"/>
    </location>
</feature>
<dbReference type="Gene3D" id="1.10.510.10">
    <property type="entry name" value="Transferase(Phosphotransferase) domain 1"/>
    <property type="match status" value="2"/>
</dbReference>
<keyword evidence="2" id="KW-0067">ATP-binding</keyword>
<keyword evidence="1" id="KW-0547">Nucleotide-binding</keyword>
<keyword evidence="5" id="KW-1185">Reference proteome</keyword>
<dbReference type="AlphaFoldDB" id="A0A8H3X553"/>
<evidence type="ECO:0000256" key="2">
    <source>
        <dbReference type="ARBA" id="ARBA00022840"/>
    </source>
</evidence>
<dbReference type="SUPFAM" id="SSF56112">
    <property type="entry name" value="Protein kinase-like (PK-like)"/>
    <property type="match status" value="2"/>
</dbReference>
<proteinExistence type="predicted"/>
<dbReference type="GO" id="GO:0005524">
    <property type="term" value="F:ATP binding"/>
    <property type="evidence" value="ECO:0007669"/>
    <property type="project" value="UniProtKB-KW"/>
</dbReference>
<gene>
    <name evidence="4" type="ORF">F8M41_007267</name>
</gene>
<dbReference type="InterPro" id="IPR054586">
    <property type="entry name" value="MACPF_1_fungal"/>
</dbReference>
<comment type="caution">
    <text evidence="4">The sequence shown here is derived from an EMBL/GenBank/DDBJ whole genome shotgun (WGS) entry which is preliminary data.</text>
</comment>
<dbReference type="PROSITE" id="PS50011">
    <property type="entry name" value="PROTEIN_KINASE_DOM"/>
    <property type="match status" value="1"/>
</dbReference>
<evidence type="ECO:0000256" key="1">
    <source>
        <dbReference type="ARBA" id="ARBA00022741"/>
    </source>
</evidence>
<dbReference type="EMBL" id="WTPW01001728">
    <property type="protein sequence ID" value="KAF0418300.1"/>
    <property type="molecule type" value="Genomic_DNA"/>
</dbReference>
<accession>A0A8H3X553</accession>
<dbReference type="InterPro" id="IPR051681">
    <property type="entry name" value="Ser/Thr_Kinases-Pseudokinases"/>
</dbReference>
<dbReference type="InterPro" id="IPR011009">
    <property type="entry name" value="Kinase-like_dom_sf"/>
</dbReference>
<organism evidence="4 5">
    <name type="scientific">Gigaspora margarita</name>
    <dbReference type="NCBI Taxonomy" id="4874"/>
    <lineage>
        <taxon>Eukaryota</taxon>
        <taxon>Fungi</taxon>
        <taxon>Fungi incertae sedis</taxon>
        <taxon>Mucoromycota</taxon>
        <taxon>Glomeromycotina</taxon>
        <taxon>Glomeromycetes</taxon>
        <taxon>Diversisporales</taxon>
        <taxon>Gigasporaceae</taxon>
        <taxon>Gigaspora</taxon>
    </lineage>
</organism>
<sequence>MIIRALRYVRRTYKILNMLLIDWLEQVFENKNNKNNYNFIEFNDLDISKRNRKQKNIPLKSNPGLEITKHALSDFYDEDINEKEMDIIMSSKEVCHENLLKAFICHCTNDEEYYLLVEYVNQGDLTIYLKNTGLTWDRKLDLATQLASGLAFLHKQNIVHYNLNPKNIFINRSNSGDNLKLTNIGVINVFKSEDFFEIIPYIEPQALKSFTEKADDPKEHTHKPNITRKSNIYSMGVLLWHIASGKRPYDTIPRVDMVKQIIEGRREEALPSTPTKYLDLYRDCWDPDQDKRPKNCSEIWEILKTVNIHEIIDNKTININDLYDITDKSDFYQKQKLSNFVDGNYLTIQEPDKKTFLLQSWSLCKGLKTNSFRDILFPGDQILTMDGEIGYIKKEPTEILRIYTNKTPASPLKIGSVSFNQDTEEIGIRLHITLLEVEYRNPKISDEFTKVINEALNKPDQESIHSSLQEIFKRYGEYIAQNVDIGGALTVKLASDEDDETLSKEIEILKAHIYWAYDQIISGKPNVFDQVQFNNFIMEDAQKSNTEKIDTGHKLMSWMKNFYEDKNGYVISYNRIIPVYSLFEDEIKQSIHKALGIRKLNKKPMKLIPHMLEFKVRDLNTWISRSQLIHLCSWVNDLYLHHGLIIHPCKIERGLEPAIEFIGIPNVRSYNNSCMCLQLPSSRREAFALKNLIKFNDSKIPFLSENLANNSIHPLFDNQRTSEIHCTIVSEKIELTINANKVKPSELLTKAVNNALNGDFPFNNLKNVFDKFGHLWPQKIILGWIISKTCSATSINDEIIDDKFSLNLKDKYVMSEKIMEKLHEWSKLIKNLDTSFFLKSNGEVLKNYDIYENIFCDHFELDFNKSHEKYSKLQIVKREDLVPLYKILPKHVQNDIEEVVSNRYHIVMTGIVKIKQENQTHVNIRFVQPIQDNDYEIFGNLTTSNELRITDVMIRFTFKTQYGCRAIIHKPGYRRLFVGTNIFWVVLAKGHGYFSRHTRNIKIIHGKEILSAQLPFKHNISMSNVFSGSFIIATSFDSEDFTEKQVIRGNVDTRDHSTTNLKLNISQYNMEEEQCNKLNDVVMRWCLIDTNSINSVNTDTEAEPFRWDSFGEVVSSKTTKSRLVNSACKWLENAIFNKDINGIEYGEFNEFTKIFDGPSSLIYKAEWASRGLTVALKTIKDANLEDDQIEELVKEFNLLQSGTFPNINHLYGVTIGAYDVY</sequence>
<dbReference type="Pfam" id="PF07714">
    <property type="entry name" value="PK_Tyr_Ser-Thr"/>
    <property type="match status" value="1"/>
</dbReference>
<reference evidence="4 5" key="1">
    <citation type="journal article" date="2019" name="Environ. Microbiol.">
        <title>At the nexus of three kingdoms: the genome of the mycorrhizal fungus Gigaspora margarita provides insights into plant, endobacterial and fungal interactions.</title>
        <authorList>
            <person name="Venice F."/>
            <person name="Ghignone S."/>
            <person name="Salvioli di Fossalunga A."/>
            <person name="Amselem J."/>
            <person name="Novero M."/>
            <person name="Xianan X."/>
            <person name="Sedzielewska Toro K."/>
            <person name="Morin E."/>
            <person name="Lipzen A."/>
            <person name="Grigoriev I.V."/>
            <person name="Henrissat B."/>
            <person name="Martin F.M."/>
            <person name="Bonfante P."/>
        </authorList>
    </citation>
    <scope>NUCLEOTIDE SEQUENCE [LARGE SCALE GENOMIC DNA]</scope>
    <source>
        <strain evidence="4 5">BEG34</strain>
    </source>
</reference>
<dbReference type="InterPro" id="IPR000719">
    <property type="entry name" value="Prot_kinase_dom"/>
</dbReference>
<dbReference type="PANTHER" id="PTHR44329">
    <property type="entry name" value="SERINE/THREONINE-PROTEIN KINASE TNNI3K-RELATED"/>
    <property type="match status" value="1"/>
</dbReference>
<dbReference type="GO" id="GO:0004672">
    <property type="term" value="F:protein kinase activity"/>
    <property type="evidence" value="ECO:0007669"/>
    <property type="project" value="InterPro"/>
</dbReference>
<keyword evidence="4" id="KW-0418">Kinase</keyword>
<dbReference type="Pfam" id="PF22693">
    <property type="entry name" value="MACPF_1"/>
    <property type="match status" value="1"/>
</dbReference>
<name>A0A8H3X553_GIGMA</name>
<dbReference type="Proteomes" id="UP000439903">
    <property type="component" value="Unassembled WGS sequence"/>
</dbReference>
<evidence type="ECO:0000313" key="4">
    <source>
        <dbReference type="EMBL" id="KAF0418300.1"/>
    </source>
</evidence>
<dbReference type="InterPro" id="IPR001245">
    <property type="entry name" value="Ser-Thr/Tyr_kinase_cat_dom"/>
</dbReference>
<dbReference type="OrthoDB" id="2383649at2759"/>
<protein>
    <submittedName>
        <fullName evidence="4">Kinase-like protein</fullName>
    </submittedName>
</protein>
<evidence type="ECO:0000259" key="3">
    <source>
        <dbReference type="PROSITE" id="PS50011"/>
    </source>
</evidence>
<evidence type="ECO:0000313" key="5">
    <source>
        <dbReference type="Proteomes" id="UP000439903"/>
    </source>
</evidence>
<dbReference type="PANTHER" id="PTHR44329:SF298">
    <property type="entry name" value="MIXED LINEAGE KINASE DOMAIN-LIKE PROTEIN"/>
    <property type="match status" value="1"/>
</dbReference>